<gene>
    <name evidence="6" type="ORF">TCAL_02364</name>
</gene>
<evidence type="ECO:0000256" key="2">
    <source>
        <dbReference type="ARBA" id="ARBA00022837"/>
    </source>
</evidence>
<feature type="compositionally biased region" description="Polar residues" evidence="4">
    <location>
        <begin position="223"/>
        <end position="241"/>
    </location>
</feature>
<dbReference type="EMBL" id="VCGU01000009">
    <property type="protein sequence ID" value="TRY70499.1"/>
    <property type="molecule type" value="Genomic_DNA"/>
</dbReference>
<dbReference type="PROSITE" id="PS00018">
    <property type="entry name" value="EF_HAND_1"/>
    <property type="match status" value="3"/>
</dbReference>
<evidence type="ECO:0000313" key="7">
    <source>
        <dbReference type="Proteomes" id="UP000318571"/>
    </source>
</evidence>
<protein>
    <recommendedName>
        <fullName evidence="5">EF-hand domain-containing protein</fullName>
    </recommendedName>
</protein>
<dbReference type="InterPro" id="IPR050230">
    <property type="entry name" value="CALM/Myosin/TropC-like"/>
</dbReference>
<feature type="domain" description="EF-hand" evidence="5">
    <location>
        <begin position="122"/>
        <end position="157"/>
    </location>
</feature>
<dbReference type="CDD" id="cd00051">
    <property type="entry name" value="EFh"/>
    <property type="match status" value="2"/>
</dbReference>
<dbReference type="OMA" id="CKEAFAM"/>
<feature type="domain" description="EF-hand" evidence="5">
    <location>
        <begin position="159"/>
        <end position="194"/>
    </location>
</feature>
<feature type="region of interest" description="Disordered" evidence="4">
    <location>
        <begin position="214"/>
        <end position="248"/>
    </location>
</feature>
<reference evidence="6 7" key="1">
    <citation type="journal article" date="2018" name="Nat. Ecol. Evol.">
        <title>Genomic signatures of mitonuclear coevolution across populations of Tigriopus californicus.</title>
        <authorList>
            <person name="Barreto F.S."/>
            <person name="Watson E.T."/>
            <person name="Lima T.G."/>
            <person name="Willett C.S."/>
            <person name="Edmands S."/>
            <person name="Li W."/>
            <person name="Burton R.S."/>
        </authorList>
    </citation>
    <scope>NUCLEOTIDE SEQUENCE [LARGE SCALE GENOMIC DNA]</scope>
    <source>
        <strain evidence="6 7">San Diego</strain>
    </source>
</reference>
<evidence type="ECO:0000259" key="5">
    <source>
        <dbReference type="PROSITE" id="PS50222"/>
    </source>
</evidence>
<feature type="domain" description="EF-hand" evidence="5">
    <location>
        <begin position="49"/>
        <end position="84"/>
    </location>
</feature>
<dbReference type="PANTHER" id="PTHR23048">
    <property type="entry name" value="MYOSIN LIGHT CHAIN 1, 3"/>
    <property type="match status" value="1"/>
</dbReference>
<dbReference type="FunFam" id="1.10.238.10:FF:000178">
    <property type="entry name" value="Calmodulin-2 A"/>
    <property type="match status" value="1"/>
</dbReference>
<evidence type="ECO:0000256" key="1">
    <source>
        <dbReference type="ARBA" id="ARBA00022737"/>
    </source>
</evidence>
<keyword evidence="1" id="KW-0677">Repeat</keyword>
<dbReference type="Pfam" id="PF13499">
    <property type="entry name" value="EF-hand_7"/>
    <property type="match status" value="2"/>
</dbReference>
<feature type="domain" description="EF-hand" evidence="5">
    <location>
        <begin position="85"/>
        <end position="120"/>
    </location>
</feature>
<evidence type="ECO:0000256" key="4">
    <source>
        <dbReference type="SAM" id="MobiDB-lite"/>
    </source>
</evidence>
<dbReference type="PANTHER" id="PTHR23048:SF0">
    <property type="entry name" value="CALMODULIN LIKE 3"/>
    <property type="match status" value="1"/>
</dbReference>
<accession>A0A553NYI8</accession>
<sequence>MVPLPSLIDSSIAVASTEPDTIFSSAKQAPKTITRVGSVISMVDKLAPDELKACKEAFAMFDKNHDGTISTKELYAAMRRAGQNPREEDVQNLINEYDVDGSGYLELREFCDLMYKEMAKGDQEQHLQEVFRVFAKDETGCITAEELKFVLTHVPDERVTYKEIDEMIKTVDENGDGKINYQEFRVMIGAQPNLTASVTEQNPILAQMRNNRNKQMDEDERATSSNQRPSPKNQNRTNRPNFNEPRPQSREYYAYHSPYHHGAQNYGRNTFNSLRGILSIIWLALGLEQKL</sequence>
<dbReference type="InterPro" id="IPR002048">
    <property type="entry name" value="EF_hand_dom"/>
</dbReference>
<comment type="caution">
    <text evidence="6">The sequence shown here is derived from an EMBL/GenBank/DDBJ whole genome shotgun (WGS) entry which is preliminary data.</text>
</comment>
<name>A0A553NYI8_TIGCA</name>
<comment type="function">
    <text evidence="3">Troponin is the central regulatory protein of striated muscle contraction. Tn consists of three components: Tn-I which is the inhibitor of actomyosin ATPase, Tn-T which contains the binding site for tropomyosin and Tn-C. The binding of calcium to Tn-C abolishes the inhibitory action of Tn on actin filaments.</text>
</comment>
<organism evidence="6 7">
    <name type="scientific">Tigriopus californicus</name>
    <name type="common">Marine copepod</name>
    <dbReference type="NCBI Taxonomy" id="6832"/>
    <lineage>
        <taxon>Eukaryota</taxon>
        <taxon>Metazoa</taxon>
        <taxon>Ecdysozoa</taxon>
        <taxon>Arthropoda</taxon>
        <taxon>Crustacea</taxon>
        <taxon>Multicrustacea</taxon>
        <taxon>Hexanauplia</taxon>
        <taxon>Copepoda</taxon>
        <taxon>Harpacticoida</taxon>
        <taxon>Harpacticidae</taxon>
        <taxon>Tigriopus</taxon>
    </lineage>
</organism>
<dbReference type="STRING" id="6832.A0A553NYI8"/>
<dbReference type="PROSITE" id="PS50222">
    <property type="entry name" value="EF_HAND_2"/>
    <property type="match status" value="4"/>
</dbReference>
<dbReference type="SUPFAM" id="SSF47473">
    <property type="entry name" value="EF-hand"/>
    <property type="match status" value="1"/>
</dbReference>
<keyword evidence="2" id="KW-0106">Calcium</keyword>
<dbReference type="GO" id="GO:0005509">
    <property type="term" value="F:calcium ion binding"/>
    <property type="evidence" value="ECO:0007669"/>
    <property type="project" value="InterPro"/>
</dbReference>
<dbReference type="InterPro" id="IPR011992">
    <property type="entry name" value="EF-hand-dom_pair"/>
</dbReference>
<dbReference type="Gene3D" id="1.10.238.10">
    <property type="entry name" value="EF-hand"/>
    <property type="match status" value="2"/>
</dbReference>
<dbReference type="InterPro" id="IPR018247">
    <property type="entry name" value="EF_Hand_1_Ca_BS"/>
</dbReference>
<dbReference type="AlphaFoldDB" id="A0A553NYI8"/>
<dbReference type="GO" id="GO:0016460">
    <property type="term" value="C:myosin II complex"/>
    <property type="evidence" value="ECO:0007669"/>
    <property type="project" value="TreeGrafter"/>
</dbReference>
<dbReference type="SMART" id="SM00054">
    <property type="entry name" value="EFh"/>
    <property type="match status" value="4"/>
</dbReference>
<keyword evidence="7" id="KW-1185">Reference proteome</keyword>
<proteinExistence type="predicted"/>
<evidence type="ECO:0000313" key="6">
    <source>
        <dbReference type="EMBL" id="TRY70499.1"/>
    </source>
</evidence>
<dbReference type="Proteomes" id="UP000318571">
    <property type="component" value="Chromosome 9"/>
</dbReference>
<evidence type="ECO:0000256" key="3">
    <source>
        <dbReference type="ARBA" id="ARBA00037722"/>
    </source>
</evidence>